<proteinExistence type="predicted"/>
<evidence type="ECO:0000259" key="2">
    <source>
        <dbReference type="Pfam" id="PF26456"/>
    </source>
</evidence>
<protein>
    <recommendedName>
        <fullName evidence="2">DUF8135 domain-containing protein</fullName>
    </recommendedName>
</protein>
<dbReference type="Pfam" id="PF26456">
    <property type="entry name" value="DUF8135"/>
    <property type="match status" value="1"/>
</dbReference>
<dbReference type="AlphaFoldDB" id="A0A0N8HZH5"/>
<dbReference type="EMBL" id="LGUC01000001">
    <property type="protein sequence ID" value="KPN29523.1"/>
    <property type="molecule type" value="Genomic_DNA"/>
</dbReference>
<dbReference type="RefSeq" id="WP_054582805.1">
    <property type="nucleotide sequence ID" value="NZ_LGUC01000001.1"/>
</dbReference>
<feature type="region of interest" description="Disordered" evidence="1">
    <location>
        <begin position="1"/>
        <end position="51"/>
    </location>
</feature>
<dbReference type="InterPro" id="IPR058448">
    <property type="entry name" value="DUF8135"/>
</dbReference>
<gene>
    <name evidence="3" type="ORF">SY89_00236</name>
</gene>
<organism evidence="3 4">
    <name type="scientific">Halolamina pelagica</name>
    <dbReference type="NCBI Taxonomy" id="699431"/>
    <lineage>
        <taxon>Archaea</taxon>
        <taxon>Methanobacteriati</taxon>
        <taxon>Methanobacteriota</taxon>
        <taxon>Stenosarchaea group</taxon>
        <taxon>Halobacteria</taxon>
        <taxon>Halobacteriales</taxon>
        <taxon>Haloferacaceae</taxon>
    </lineage>
</organism>
<comment type="caution">
    <text evidence="3">The sequence shown here is derived from an EMBL/GenBank/DDBJ whole genome shotgun (WGS) entry which is preliminary data.</text>
</comment>
<accession>A0A0N8HZH5</accession>
<keyword evidence="4" id="KW-1185">Reference proteome</keyword>
<dbReference type="STRING" id="699431.SY89_00236"/>
<reference evidence="4" key="1">
    <citation type="submission" date="2013-11" db="EMBL/GenBank/DDBJ databases">
        <authorList>
            <person name="Hoang H.T."/>
            <person name="Killian M.L."/>
            <person name="Madson D.M."/>
            <person name="Arruda P.H.E."/>
            <person name="Sun D."/>
            <person name="Schwartz K.J."/>
            <person name="Yoon K."/>
        </authorList>
    </citation>
    <scope>NUCLEOTIDE SEQUENCE [LARGE SCALE GENOMIC DNA]</scope>
    <source>
        <strain evidence="4">CDK2</strain>
    </source>
</reference>
<evidence type="ECO:0000313" key="3">
    <source>
        <dbReference type="EMBL" id="KPN29523.1"/>
    </source>
</evidence>
<feature type="compositionally biased region" description="Acidic residues" evidence="1">
    <location>
        <begin position="1"/>
        <end position="17"/>
    </location>
</feature>
<evidence type="ECO:0000256" key="1">
    <source>
        <dbReference type="SAM" id="MobiDB-lite"/>
    </source>
</evidence>
<sequence>MAEEPEANGEERDEEAEIPLSGLRDRVEAEREGADDEADPFAAVAEGEPASEAEAAELFEEVEVGDIDGEAVWDAVVEGDAEVADLLGEAEVDQDIGPTVEPTDTPDEHVVDKREYCQRCEFFADPPAATCTNEGTEIVELVDDEQFRVRGCPKVGDGDEAMSGHVGEQ</sequence>
<name>A0A0N8HZH5_9EURY</name>
<feature type="domain" description="DUF8135" evidence="2">
    <location>
        <begin position="109"/>
        <end position="156"/>
    </location>
</feature>
<feature type="compositionally biased region" description="Basic and acidic residues" evidence="1">
    <location>
        <begin position="23"/>
        <end position="32"/>
    </location>
</feature>
<evidence type="ECO:0000313" key="4">
    <source>
        <dbReference type="Proteomes" id="UP000050535"/>
    </source>
</evidence>
<dbReference type="OrthoDB" id="204982at2157"/>
<dbReference type="Proteomes" id="UP000050535">
    <property type="component" value="Unassembled WGS sequence"/>
</dbReference>